<sequence>MAPTKKSISIRTLEQKEVQRVKQALYLIEAKKRQQGLPHNIRARKDLSHLNPAEKKAYTKEQNRLRKAKSRAEKAKRKAKEAAAKQGIPPLEPQAFDTILASIMEDAPSAQISVQFDPGPNDRPANQSTPASKQSMTENFRTPQQRYTSSSRLAAAMQTPDGRELTEQHSARKGKRNSKRIDTTTQTFASEREVLKEQEAILKERENSQKQRSAAWKELIRKEAEDRKARIQQEYEANQTKIQQQYEADQARNEKLKAHWIDDAKAVDTNFEQQYNHKQKYIHIAAEERNSVMEILKTESNEENEVYEASLDFIAKATEQKPAPEAATGPFTPITLLYDTPMPKEAPVYDNAPSSPPTGTSNGIQVQPPSPLVYLPDSGEDKDLKGSDRPFGSKVARPESTPATPVHKAGSVGSISPFDSPSPDKTTTEDSKPEARLDNKENYNQTKPAPTSSSVSTVTIHCQASTGQKKAKSVRKKMKVALTTKKAKKAAMKGTAPSGFGSQQPSLVLLNRNGSAFSNSIQSPNPFGPPLPGATTMNKNESAPSGFSSQQPHSPVFGAPMNGNGSAFSSSQQPPSPVFGAPLNGSGSAFSNSHQPPSCFNTNLPPTPFGADHSALPNWNSKDGNMGDTVMGGG</sequence>
<evidence type="ECO:0000313" key="3">
    <source>
        <dbReference type="Proteomes" id="UP001295423"/>
    </source>
</evidence>
<feature type="region of interest" description="Disordered" evidence="1">
    <location>
        <begin position="345"/>
        <end position="475"/>
    </location>
</feature>
<dbReference type="CDD" id="cd22249">
    <property type="entry name" value="UDM1_RNF168_RNF169-like"/>
    <property type="match status" value="1"/>
</dbReference>
<reference evidence="2" key="1">
    <citation type="submission" date="2023-08" db="EMBL/GenBank/DDBJ databases">
        <authorList>
            <person name="Audoor S."/>
            <person name="Bilcke G."/>
        </authorList>
    </citation>
    <scope>NUCLEOTIDE SEQUENCE</scope>
</reference>
<name>A0AAD2CHY7_9STRA</name>
<dbReference type="Proteomes" id="UP001295423">
    <property type="component" value="Unassembled WGS sequence"/>
</dbReference>
<proteinExistence type="predicted"/>
<feature type="region of interest" description="Disordered" evidence="1">
    <location>
        <begin position="37"/>
        <end position="93"/>
    </location>
</feature>
<protein>
    <submittedName>
        <fullName evidence="2">Uncharacterized protein</fullName>
    </submittedName>
</protein>
<feature type="compositionally biased region" description="Basic and acidic residues" evidence="1">
    <location>
        <begin position="161"/>
        <end position="170"/>
    </location>
</feature>
<feature type="compositionally biased region" description="Basic residues" evidence="1">
    <location>
        <begin position="65"/>
        <end position="79"/>
    </location>
</feature>
<feature type="compositionally biased region" description="Polar residues" evidence="1">
    <location>
        <begin position="124"/>
        <end position="152"/>
    </location>
</feature>
<evidence type="ECO:0000256" key="1">
    <source>
        <dbReference type="SAM" id="MobiDB-lite"/>
    </source>
</evidence>
<feature type="compositionally biased region" description="Basic and acidic residues" evidence="1">
    <location>
        <begin position="379"/>
        <end position="388"/>
    </location>
</feature>
<gene>
    <name evidence="2" type="ORF">CYCCA115_LOCUS3302</name>
</gene>
<feature type="compositionally biased region" description="Polar residues" evidence="1">
    <location>
        <begin position="357"/>
        <end position="367"/>
    </location>
</feature>
<dbReference type="EMBL" id="CAKOGP040000269">
    <property type="protein sequence ID" value="CAJ1933424.1"/>
    <property type="molecule type" value="Genomic_DNA"/>
</dbReference>
<dbReference type="AlphaFoldDB" id="A0AAD2CHY7"/>
<feature type="compositionally biased region" description="Polar residues" evidence="1">
    <location>
        <begin position="539"/>
        <end position="553"/>
    </location>
</feature>
<feature type="compositionally biased region" description="Polar residues" evidence="1">
    <location>
        <begin position="585"/>
        <end position="604"/>
    </location>
</feature>
<accession>A0AAD2CHY7</accession>
<keyword evidence="3" id="KW-1185">Reference proteome</keyword>
<feature type="compositionally biased region" description="Basic and acidic residues" evidence="1">
    <location>
        <begin position="426"/>
        <end position="441"/>
    </location>
</feature>
<feature type="region of interest" description="Disordered" evidence="1">
    <location>
        <begin position="539"/>
        <end position="634"/>
    </location>
</feature>
<feature type="compositionally biased region" description="Polar residues" evidence="1">
    <location>
        <begin position="413"/>
        <end position="425"/>
    </location>
</feature>
<evidence type="ECO:0000313" key="2">
    <source>
        <dbReference type="EMBL" id="CAJ1933424.1"/>
    </source>
</evidence>
<feature type="region of interest" description="Disordered" evidence="1">
    <location>
        <begin position="110"/>
        <end position="192"/>
    </location>
</feature>
<feature type="compositionally biased region" description="Basic and acidic residues" evidence="1">
    <location>
        <begin position="43"/>
        <end position="64"/>
    </location>
</feature>
<organism evidence="2 3">
    <name type="scientific">Cylindrotheca closterium</name>
    <dbReference type="NCBI Taxonomy" id="2856"/>
    <lineage>
        <taxon>Eukaryota</taxon>
        <taxon>Sar</taxon>
        <taxon>Stramenopiles</taxon>
        <taxon>Ochrophyta</taxon>
        <taxon>Bacillariophyta</taxon>
        <taxon>Bacillariophyceae</taxon>
        <taxon>Bacillariophycidae</taxon>
        <taxon>Bacillariales</taxon>
        <taxon>Bacillariaceae</taxon>
        <taxon>Cylindrotheca</taxon>
    </lineage>
</organism>
<comment type="caution">
    <text evidence="2">The sequence shown here is derived from an EMBL/GenBank/DDBJ whole genome shotgun (WGS) entry which is preliminary data.</text>
</comment>